<evidence type="ECO:0000313" key="2">
    <source>
        <dbReference type="Proteomes" id="UP001552527"/>
    </source>
</evidence>
<comment type="caution">
    <text evidence="1">The sequence shown here is derived from an EMBL/GenBank/DDBJ whole genome shotgun (WGS) entry which is preliminary data.</text>
</comment>
<organism evidence="1 2">
    <name type="scientific">Streptomyces werraensis</name>
    <dbReference type="NCBI Taxonomy" id="68284"/>
    <lineage>
        <taxon>Bacteria</taxon>
        <taxon>Bacillati</taxon>
        <taxon>Actinomycetota</taxon>
        <taxon>Actinomycetes</taxon>
        <taxon>Kitasatosporales</taxon>
        <taxon>Streptomycetaceae</taxon>
        <taxon>Streptomyces</taxon>
    </lineage>
</organism>
<dbReference type="EMBL" id="JBFATE010000010">
    <property type="protein sequence ID" value="MEV5248169.1"/>
    <property type="molecule type" value="Genomic_DNA"/>
</dbReference>
<dbReference type="RefSeq" id="WP_364024598.1">
    <property type="nucleotide sequence ID" value="NZ_JBFATD010000011.1"/>
</dbReference>
<sequence>MAEATALLGLGRRDEARARAVAAHDACLAVLGPDHRRTEEARELRGRIGT</sequence>
<evidence type="ECO:0000313" key="1">
    <source>
        <dbReference type="EMBL" id="MEV5248169.1"/>
    </source>
</evidence>
<protein>
    <recommendedName>
        <fullName evidence="3">Tetratricopeptide repeat protein</fullName>
    </recommendedName>
</protein>
<proteinExistence type="predicted"/>
<dbReference type="Proteomes" id="UP001552527">
    <property type="component" value="Unassembled WGS sequence"/>
</dbReference>
<name>A0ABV3JJB9_9ACTN</name>
<gene>
    <name evidence="1" type="ORF">AB0K95_23295</name>
</gene>
<keyword evidence="2" id="KW-1185">Reference proteome</keyword>
<reference evidence="1 2" key="1">
    <citation type="submission" date="2024-06" db="EMBL/GenBank/DDBJ databases">
        <title>The Natural Products Discovery Center: Release of the First 8490 Sequenced Strains for Exploring Actinobacteria Biosynthetic Diversity.</title>
        <authorList>
            <person name="Kalkreuter E."/>
            <person name="Kautsar S.A."/>
            <person name="Yang D."/>
            <person name="Bader C.D."/>
            <person name="Teijaro C.N."/>
            <person name="Fluegel L."/>
            <person name="Davis C.M."/>
            <person name="Simpson J.R."/>
            <person name="Lauterbach L."/>
            <person name="Steele A.D."/>
            <person name="Gui C."/>
            <person name="Meng S."/>
            <person name="Li G."/>
            <person name="Viehrig K."/>
            <person name="Ye F."/>
            <person name="Su P."/>
            <person name="Kiefer A.F."/>
            <person name="Nichols A."/>
            <person name="Cepeda A.J."/>
            <person name="Yan W."/>
            <person name="Fan B."/>
            <person name="Jiang Y."/>
            <person name="Adhikari A."/>
            <person name="Zheng C.-J."/>
            <person name="Schuster L."/>
            <person name="Cowan T.M."/>
            <person name="Smanski M.J."/>
            <person name="Chevrette M.G."/>
            <person name="De Carvalho L.P.S."/>
            <person name="Shen B."/>
        </authorList>
    </citation>
    <scope>NUCLEOTIDE SEQUENCE [LARGE SCALE GENOMIC DNA]</scope>
    <source>
        <strain evidence="1 2">NPDC052768</strain>
    </source>
</reference>
<evidence type="ECO:0008006" key="3">
    <source>
        <dbReference type="Google" id="ProtNLM"/>
    </source>
</evidence>
<accession>A0ABV3JJB9</accession>